<evidence type="ECO:0000313" key="3">
    <source>
        <dbReference type="Proteomes" id="UP000095767"/>
    </source>
</evidence>
<comment type="caution">
    <text evidence="2">The sequence shown here is derived from an EMBL/GenBank/DDBJ whole genome shotgun (WGS) entry which is preliminary data.</text>
</comment>
<gene>
    <name evidence="2" type="ORF">BAE44_0015942</name>
</gene>
<protein>
    <recommendedName>
        <fullName evidence="4">Late embryogenesis abundant protein LEA-2 subgroup domain-containing protein</fullName>
    </recommendedName>
</protein>
<evidence type="ECO:0008006" key="4">
    <source>
        <dbReference type="Google" id="ProtNLM"/>
    </source>
</evidence>
<keyword evidence="3" id="KW-1185">Reference proteome</keyword>
<dbReference type="OrthoDB" id="657467at2759"/>
<dbReference type="PANTHER" id="PTHR36480:SF10">
    <property type="entry name" value="LATE EMBRYOGENESIS ABUNDANT PROTEIN LEA-2 SUBGROUP DOMAIN-CONTAINING PROTEIN"/>
    <property type="match status" value="1"/>
</dbReference>
<keyword evidence="1" id="KW-1133">Transmembrane helix</keyword>
<keyword evidence="1" id="KW-0472">Membrane</keyword>
<evidence type="ECO:0000313" key="2">
    <source>
        <dbReference type="EMBL" id="OEL23039.1"/>
    </source>
</evidence>
<dbReference type="PANTHER" id="PTHR36480">
    <property type="entry name" value="OS06G0118900 PROTEIN-RELATED"/>
    <property type="match status" value="1"/>
</dbReference>
<feature type="transmembrane region" description="Helical" evidence="1">
    <location>
        <begin position="20"/>
        <end position="41"/>
    </location>
</feature>
<proteinExistence type="predicted"/>
<dbReference type="AlphaFoldDB" id="A0A1E5VD22"/>
<dbReference type="EMBL" id="LWDX02043698">
    <property type="protein sequence ID" value="OEL23039.1"/>
    <property type="molecule type" value="Genomic_DNA"/>
</dbReference>
<organism evidence="2 3">
    <name type="scientific">Dichanthelium oligosanthes</name>
    <dbReference type="NCBI Taxonomy" id="888268"/>
    <lineage>
        <taxon>Eukaryota</taxon>
        <taxon>Viridiplantae</taxon>
        <taxon>Streptophyta</taxon>
        <taxon>Embryophyta</taxon>
        <taxon>Tracheophyta</taxon>
        <taxon>Spermatophyta</taxon>
        <taxon>Magnoliopsida</taxon>
        <taxon>Liliopsida</taxon>
        <taxon>Poales</taxon>
        <taxon>Poaceae</taxon>
        <taxon>PACMAD clade</taxon>
        <taxon>Panicoideae</taxon>
        <taxon>Panicodae</taxon>
        <taxon>Paniceae</taxon>
        <taxon>Dichantheliinae</taxon>
        <taxon>Dichanthelium</taxon>
    </lineage>
</organism>
<keyword evidence="1" id="KW-0812">Transmembrane</keyword>
<reference evidence="2 3" key="1">
    <citation type="submission" date="2016-09" db="EMBL/GenBank/DDBJ databases">
        <title>The draft genome of Dichanthelium oligosanthes: A C3 panicoid grass species.</title>
        <authorList>
            <person name="Studer A.J."/>
            <person name="Schnable J.C."/>
            <person name="Brutnell T.P."/>
        </authorList>
    </citation>
    <scope>NUCLEOTIDE SEQUENCE [LARGE SCALE GENOMIC DNA]</scope>
    <source>
        <strain evidence="3">cv. Kellogg 1175</strain>
        <tissue evidence="2">Leaf</tissue>
    </source>
</reference>
<evidence type="ECO:0000256" key="1">
    <source>
        <dbReference type="SAM" id="Phobius"/>
    </source>
</evidence>
<accession>A0A1E5VD22</accession>
<name>A0A1E5VD22_9POAL</name>
<dbReference type="Proteomes" id="UP000095767">
    <property type="component" value="Unassembled WGS sequence"/>
</dbReference>
<sequence>MTADGGEGDGEKSRFRCLDAARYVFAAAVTVLIMVVVVNAIKVVLRPESLQLSVAGGSLSTAQLKPPPEEVLGVELNLRAQNPSGRSRMYYLNIRAYLFDKNTSASASSKPEYESIITFIPSDIAVVQQEAVDSLVSMKLKKRQVDPSYFGMLYNGSRFSDMTLRLDGDLITEVTSEFNKTRPTSYYCEQLLVGGKNSDDEPVKYRQDVICKQRGALN</sequence>